<dbReference type="InterPro" id="IPR010285">
    <property type="entry name" value="DNA_helicase_pif1-like_DEAD"/>
</dbReference>
<keyword evidence="1" id="KW-0227">DNA damage</keyword>
<dbReference type="Proteomes" id="UP000323000">
    <property type="component" value="Chromosome 12"/>
</dbReference>
<evidence type="ECO:0000256" key="1">
    <source>
        <dbReference type="RuleBase" id="RU363044"/>
    </source>
</evidence>
<proteinExistence type="inferred from homology"/>
<keyword evidence="1" id="KW-0234">DNA repair</keyword>
<organism evidence="3 4">
    <name type="scientific">Acer yangbiense</name>
    <dbReference type="NCBI Taxonomy" id="1000413"/>
    <lineage>
        <taxon>Eukaryota</taxon>
        <taxon>Viridiplantae</taxon>
        <taxon>Streptophyta</taxon>
        <taxon>Embryophyta</taxon>
        <taxon>Tracheophyta</taxon>
        <taxon>Spermatophyta</taxon>
        <taxon>Magnoliopsida</taxon>
        <taxon>eudicotyledons</taxon>
        <taxon>Gunneridae</taxon>
        <taxon>Pentapetalae</taxon>
        <taxon>rosids</taxon>
        <taxon>malvids</taxon>
        <taxon>Sapindales</taxon>
        <taxon>Sapindaceae</taxon>
        <taxon>Hippocastanoideae</taxon>
        <taxon>Acereae</taxon>
        <taxon>Acer</taxon>
    </lineage>
</organism>
<reference evidence="4" key="1">
    <citation type="journal article" date="2019" name="Gigascience">
        <title>De novo genome assembly of the endangered Acer yangbiense, a plant species with extremely small populations endemic to Yunnan Province, China.</title>
        <authorList>
            <person name="Yang J."/>
            <person name="Wariss H.M."/>
            <person name="Tao L."/>
            <person name="Zhang R."/>
            <person name="Yun Q."/>
            <person name="Hollingsworth P."/>
            <person name="Dao Z."/>
            <person name="Luo G."/>
            <person name="Guo H."/>
            <person name="Ma Y."/>
            <person name="Sun W."/>
        </authorList>
    </citation>
    <scope>NUCLEOTIDE SEQUENCE [LARGE SCALE GENOMIC DNA]</scope>
    <source>
        <strain evidence="4">cv. Malutang</strain>
    </source>
</reference>
<feature type="domain" description="DNA helicase Pif1-like DEAD-box helicase" evidence="2">
    <location>
        <begin position="178"/>
        <end position="256"/>
    </location>
</feature>
<dbReference type="GO" id="GO:0000723">
    <property type="term" value="P:telomere maintenance"/>
    <property type="evidence" value="ECO:0007669"/>
    <property type="project" value="InterPro"/>
</dbReference>
<name>A0A5C7GXH7_9ROSI</name>
<keyword evidence="1" id="KW-0378">Hydrolase</keyword>
<evidence type="ECO:0000313" key="4">
    <source>
        <dbReference type="Proteomes" id="UP000323000"/>
    </source>
</evidence>
<gene>
    <name evidence="3" type="ORF">EZV62_025060</name>
</gene>
<comment type="catalytic activity">
    <reaction evidence="1">
        <text>ATP + H2O = ADP + phosphate + H(+)</text>
        <dbReference type="Rhea" id="RHEA:13065"/>
        <dbReference type="ChEBI" id="CHEBI:15377"/>
        <dbReference type="ChEBI" id="CHEBI:15378"/>
        <dbReference type="ChEBI" id="CHEBI:30616"/>
        <dbReference type="ChEBI" id="CHEBI:43474"/>
        <dbReference type="ChEBI" id="CHEBI:456216"/>
        <dbReference type="EC" id="5.6.2.3"/>
    </reaction>
</comment>
<dbReference type="PANTHER" id="PTHR10492:SF94">
    <property type="entry name" value="ATP-DEPENDENT DNA HELICASE"/>
    <property type="match status" value="1"/>
</dbReference>
<dbReference type="Gene3D" id="3.40.50.300">
    <property type="entry name" value="P-loop containing nucleotide triphosphate hydrolases"/>
    <property type="match status" value="1"/>
</dbReference>
<dbReference type="EMBL" id="VAHF01000012">
    <property type="protein sequence ID" value="TXG49185.1"/>
    <property type="molecule type" value="Genomic_DNA"/>
</dbReference>
<comment type="cofactor">
    <cofactor evidence="1">
        <name>Mg(2+)</name>
        <dbReference type="ChEBI" id="CHEBI:18420"/>
    </cofactor>
</comment>
<comment type="similarity">
    <text evidence="1">Belongs to the helicase family.</text>
</comment>
<dbReference type="GO" id="GO:0043139">
    <property type="term" value="F:5'-3' DNA helicase activity"/>
    <property type="evidence" value="ECO:0007669"/>
    <property type="project" value="UniProtKB-EC"/>
</dbReference>
<dbReference type="Gene3D" id="3.40.50.1000">
    <property type="entry name" value="HAD superfamily/HAD-like"/>
    <property type="match status" value="1"/>
</dbReference>
<dbReference type="InterPro" id="IPR023214">
    <property type="entry name" value="HAD_sf"/>
</dbReference>
<dbReference type="AlphaFoldDB" id="A0A5C7GXH7"/>
<keyword evidence="4" id="KW-1185">Reference proteome</keyword>
<comment type="caution">
    <text evidence="3">The sequence shown here is derived from an EMBL/GenBank/DDBJ whole genome shotgun (WGS) entry which is preliminary data.</text>
</comment>
<sequence>MLSLIKGFTILHQFLKLQLCGSMMSPQVNVRVATLSFMVMQVGSFRESARLYGLLDSDNTLEECLQEASIYQMPYTLRRLFATLLVYCRPVNPRNLWEKYEVSMSEDYHRSGLNFSDARLKVLEHIRFVVESIGNNINNYHLVDYDIILNEDERCIKEINDELGITVSESDLSLKLSLTSKQKCAYNRILEKVFMQQSTSFFIDGPGGTGKTYLYKAILATLRSRGMIALATTSSGVAASVLPGGRTAHSRFNIILCWILMIDNMLLQGTNQKKLIILDVNGVLAHIEYKDNLSKYSSSKYTVVGNQDRSKCTKTKYYTSKTSTKPLVLKELRKCWDDEVVKGKYNEFNTLLLGDSLYKALLNLGTRIQATIFDKNIRAFEDTLTIFKKYHITNANVRPILPDHRVVNNEYQWIIDGGIMVEEIEKEDIAGTSKNTSEFSFVPFLLAVQLHR</sequence>
<dbReference type="Pfam" id="PF05970">
    <property type="entry name" value="PIF1"/>
    <property type="match status" value="1"/>
</dbReference>
<dbReference type="InterPro" id="IPR027417">
    <property type="entry name" value="P-loop_NTPase"/>
</dbReference>
<accession>A0A5C7GXH7</accession>
<dbReference type="GO" id="GO:0006310">
    <property type="term" value="P:DNA recombination"/>
    <property type="evidence" value="ECO:0007669"/>
    <property type="project" value="UniProtKB-KW"/>
</dbReference>
<dbReference type="GO" id="GO:0005524">
    <property type="term" value="F:ATP binding"/>
    <property type="evidence" value="ECO:0007669"/>
    <property type="project" value="UniProtKB-KW"/>
</dbReference>
<dbReference type="GO" id="GO:0006281">
    <property type="term" value="P:DNA repair"/>
    <property type="evidence" value="ECO:0007669"/>
    <property type="project" value="UniProtKB-KW"/>
</dbReference>
<keyword evidence="1" id="KW-0347">Helicase</keyword>
<evidence type="ECO:0000313" key="3">
    <source>
        <dbReference type="EMBL" id="TXG49185.1"/>
    </source>
</evidence>
<dbReference type="PANTHER" id="PTHR10492">
    <property type="match status" value="1"/>
</dbReference>
<dbReference type="GO" id="GO:0016887">
    <property type="term" value="F:ATP hydrolysis activity"/>
    <property type="evidence" value="ECO:0007669"/>
    <property type="project" value="RHEA"/>
</dbReference>
<protein>
    <recommendedName>
        <fullName evidence="1">ATP-dependent DNA helicase</fullName>
        <ecNumber evidence="1">5.6.2.3</ecNumber>
    </recommendedName>
</protein>
<evidence type="ECO:0000259" key="2">
    <source>
        <dbReference type="Pfam" id="PF05970"/>
    </source>
</evidence>
<keyword evidence="1" id="KW-0233">DNA recombination</keyword>
<dbReference type="SUPFAM" id="SSF52540">
    <property type="entry name" value="P-loop containing nucleoside triphosphate hydrolases"/>
    <property type="match status" value="1"/>
</dbReference>
<dbReference type="EC" id="5.6.2.3" evidence="1"/>
<keyword evidence="1" id="KW-0067">ATP-binding</keyword>
<dbReference type="OrthoDB" id="1918649at2759"/>
<keyword evidence="1" id="KW-0547">Nucleotide-binding</keyword>